<feature type="region of interest" description="Disordered" evidence="1">
    <location>
        <begin position="48"/>
        <end position="71"/>
    </location>
</feature>
<dbReference type="PANTHER" id="PTHR24260">
    <property type="match status" value="1"/>
</dbReference>
<dbReference type="SMART" id="SM00020">
    <property type="entry name" value="Tryp_SPc"/>
    <property type="match status" value="1"/>
</dbReference>
<protein>
    <recommendedName>
        <fullName evidence="3">Peptidase S1 domain-containing protein</fullName>
    </recommendedName>
</protein>
<dbReference type="Proteomes" id="UP000192578">
    <property type="component" value="Unassembled WGS sequence"/>
</dbReference>
<organism evidence="4 5">
    <name type="scientific">Hypsibius exemplaris</name>
    <name type="common">Freshwater tardigrade</name>
    <dbReference type="NCBI Taxonomy" id="2072580"/>
    <lineage>
        <taxon>Eukaryota</taxon>
        <taxon>Metazoa</taxon>
        <taxon>Ecdysozoa</taxon>
        <taxon>Tardigrada</taxon>
        <taxon>Eutardigrada</taxon>
        <taxon>Parachela</taxon>
        <taxon>Hypsibioidea</taxon>
        <taxon>Hypsibiidae</taxon>
        <taxon>Hypsibius</taxon>
    </lineage>
</organism>
<dbReference type="InterPro" id="IPR043504">
    <property type="entry name" value="Peptidase_S1_PA_chymotrypsin"/>
</dbReference>
<dbReference type="PANTHER" id="PTHR24260:SF136">
    <property type="entry name" value="GH08193P-RELATED"/>
    <property type="match status" value="1"/>
</dbReference>
<dbReference type="AlphaFoldDB" id="A0A1W0W8A0"/>
<feature type="compositionally biased region" description="Polar residues" evidence="1">
    <location>
        <begin position="48"/>
        <end position="63"/>
    </location>
</feature>
<dbReference type="PROSITE" id="PS50240">
    <property type="entry name" value="TRYPSIN_DOM"/>
    <property type="match status" value="1"/>
</dbReference>
<evidence type="ECO:0000313" key="4">
    <source>
        <dbReference type="EMBL" id="OQV11434.1"/>
    </source>
</evidence>
<evidence type="ECO:0000256" key="2">
    <source>
        <dbReference type="SAM" id="SignalP"/>
    </source>
</evidence>
<keyword evidence="5" id="KW-1185">Reference proteome</keyword>
<dbReference type="InterPro" id="IPR051333">
    <property type="entry name" value="CLIP_Serine_Protease"/>
</dbReference>
<dbReference type="InterPro" id="IPR009003">
    <property type="entry name" value="Peptidase_S1_PA"/>
</dbReference>
<gene>
    <name evidence="4" type="ORF">BV898_14230</name>
</gene>
<dbReference type="Gene3D" id="2.40.10.10">
    <property type="entry name" value="Trypsin-like serine proteases"/>
    <property type="match status" value="1"/>
</dbReference>
<comment type="caution">
    <text evidence="4">The sequence shown here is derived from an EMBL/GenBank/DDBJ whole genome shotgun (WGS) entry which is preliminary data.</text>
</comment>
<evidence type="ECO:0000259" key="3">
    <source>
        <dbReference type="PROSITE" id="PS50240"/>
    </source>
</evidence>
<dbReference type="Pfam" id="PF00089">
    <property type="entry name" value="Trypsin"/>
    <property type="match status" value="1"/>
</dbReference>
<evidence type="ECO:0000313" key="5">
    <source>
        <dbReference type="Proteomes" id="UP000192578"/>
    </source>
</evidence>
<feature type="signal peptide" evidence="2">
    <location>
        <begin position="1"/>
        <end position="23"/>
    </location>
</feature>
<accession>A0A1W0W8A0</accession>
<reference evidence="5" key="1">
    <citation type="submission" date="2017-01" db="EMBL/GenBank/DDBJ databases">
        <title>Comparative genomics of anhydrobiosis in the tardigrade Hypsibius dujardini.</title>
        <authorList>
            <person name="Yoshida Y."/>
            <person name="Koutsovoulos G."/>
            <person name="Laetsch D."/>
            <person name="Stevens L."/>
            <person name="Kumar S."/>
            <person name="Horikawa D."/>
            <person name="Ishino K."/>
            <person name="Komine S."/>
            <person name="Tomita M."/>
            <person name="Blaxter M."/>
            <person name="Arakawa K."/>
        </authorList>
    </citation>
    <scope>NUCLEOTIDE SEQUENCE [LARGE SCALE GENOMIC DNA]</scope>
    <source>
        <strain evidence="5">Z151</strain>
    </source>
</reference>
<name>A0A1W0W8A0_HYPEX</name>
<dbReference type="OrthoDB" id="7726766at2759"/>
<keyword evidence="2" id="KW-0732">Signal</keyword>
<proteinExistence type="predicted"/>
<evidence type="ECO:0000256" key="1">
    <source>
        <dbReference type="SAM" id="MobiDB-lite"/>
    </source>
</evidence>
<sequence length="354" mass="37365">MRNLPNRLLFLGLSGAILAGVTATYGDAQRQCGQTGAGNNADFFAASSHSTPSGKTSLSNPSDLVQEHEHRVSFHERKFPSRRASAGIATDLAVAPTIIGGSKALPNQLCWHAVIFVTAGELKGICGGTIVGARTILTLASCLFDNSSAAITPQDVTVALGILDSNPNVTAGGCAETYRASRLSVNPSFNISDIDRDNIAIITLERAIDFAYKPCACLACLEDLSPKVGDVCILSGVGQVENNDTTVVNPLKWVRQPVLEQSQDKCYWVLDQNGTVTFNFSNAICAGGAIGEDWCSNGDAGGALVCLDQNKAFYAAGLAIDGTIECANGIGSQFIKVQNYIEWIRYAALPEDAL</sequence>
<dbReference type="GO" id="GO:0004252">
    <property type="term" value="F:serine-type endopeptidase activity"/>
    <property type="evidence" value="ECO:0007669"/>
    <property type="project" value="InterPro"/>
</dbReference>
<feature type="domain" description="Peptidase S1" evidence="3">
    <location>
        <begin position="98"/>
        <end position="349"/>
    </location>
</feature>
<dbReference type="GO" id="GO:0006508">
    <property type="term" value="P:proteolysis"/>
    <property type="evidence" value="ECO:0007669"/>
    <property type="project" value="InterPro"/>
</dbReference>
<dbReference type="InterPro" id="IPR001254">
    <property type="entry name" value="Trypsin_dom"/>
</dbReference>
<dbReference type="EMBL" id="MTYJ01000171">
    <property type="protein sequence ID" value="OQV11434.1"/>
    <property type="molecule type" value="Genomic_DNA"/>
</dbReference>
<dbReference type="SUPFAM" id="SSF50494">
    <property type="entry name" value="Trypsin-like serine proteases"/>
    <property type="match status" value="1"/>
</dbReference>
<feature type="chain" id="PRO_5012415857" description="Peptidase S1 domain-containing protein" evidence="2">
    <location>
        <begin position="24"/>
        <end position="354"/>
    </location>
</feature>